<evidence type="ECO:0000313" key="3">
    <source>
        <dbReference type="Proteomes" id="UP000070252"/>
    </source>
</evidence>
<feature type="transmembrane region" description="Helical" evidence="1">
    <location>
        <begin position="331"/>
        <end position="352"/>
    </location>
</feature>
<gene>
    <name evidence="2" type="ORF">AML91_07120</name>
</gene>
<sequence length="420" mass="48720">MKKIYQFIVIFLLLIETNFFSLIKLPTFISALTSYHTKQLTLIVCLFSFVLWFLFEKMSRHTVSRYYNTPIVIFLFSTIVISIMSMLIYNQSILSVLRVSYFYYIILLFYFLSYFCWKDKKNYHFLINSIILFGTIYSILLIVQYLFFKSGLDAFLIFNDENLVVLSKSINPRIARPADFIAFSSVLLFSKIVTGNAFSINKSKLWILLLIELIYILLVSQTRMYIIALLISFSISVLFIKRRNQGMSIVVYIILVPVIFLMANDSLSKFFSSFMTGDRVSSTLIRSQEILFYSRQIFSNGIIGRGFIDISSPDYVLLNHGPFGTYNTSDIGIIGFLSIYGLCGGLFLVFTIRKIIRTLKNNKENALQLKSIELITLCPYFLLVSLTLFYTDIQRLIYLPIILTIFEFAHKESIEKARDS</sequence>
<name>A0ABR5T1J4_9BACL</name>
<feature type="transmembrane region" description="Helical" evidence="1">
    <location>
        <begin position="372"/>
        <end position="390"/>
    </location>
</feature>
<keyword evidence="1" id="KW-0812">Transmembrane</keyword>
<keyword evidence="1" id="KW-0472">Membrane</keyword>
<feature type="transmembrane region" description="Helical" evidence="1">
    <location>
        <begin position="101"/>
        <end position="117"/>
    </location>
</feature>
<reference evidence="2 3" key="1">
    <citation type="submission" date="2015-08" db="EMBL/GenBank/DDBJ databases">
        <title>Genome of Paenibacillus jilunlii.</title>
        <authorList>
            <person name="Sant'Anna F.H."/>
            <person name="Ambrosini A."/>
            <person name="Souza R."/>
            <person name="Bach E."/>
            <person name="Fernandes G."/>
            <person name="Balsanelli E."/>
            <person name="Baura V.A."/>
            <person name="Pedrosa F.O."/>
            <person name="Souza E.M."/>
            <person name="Passaglia L."/>
        </authorList>
    </citation>
    <scope>NUCLEOTIDE SEQUENCE [LARGE SCALE GENOMIC DNA]</scope>
    <source>
        <strain evidence="2 3">DSM 23019</strain>
    </source>
</reference>
<feature type="transmembrane region" description="Helical" evidence="1">
    <location>
        <begin position="7"/>
        <end position="29"/>
    </location>
</feature>
<dbReference type="Proteomes" id="UP000070252">
    <property type="component" value="Unassembled WGS sequence"/>
</dbReference>
<feature type="transmembrane region" description="Helical" evidence="1">
    <location>
        <begin position="35"/>
        <end position="55"/>
    </location>
</feature>
<feature type="transmembrane region" description="Helical" evidence="1">
    <location>
        <begin position="67"/>
        <end position="89"/>
    </location>
</feature>
<evidence type="ECO:0000256" key="1">
    <source>
        <dbReference type="SAM" id="Phobius"/>
    </source>
</evidence>
<feature type="transmembrane region" description="Helical" evidence="1">
    <location>
        <begin position="224"/>
        <end position="240"/>
    </location>
</feature>
<keyword evidence="3" id="KW-1185">Reference proteome</keyword>
<keyword evidence="1" id="KW-1133">Transmembrane helix</keyword>
<protein>
    <recommendedName>
        <fullName evidence="4">O-Antigen ligase</fullName>
    </recommendedName>
</protein>
<accession>A0ABR5T1J4</accession>
<comment type="caution">
    <text evidence="2">The sequence shown here is derived from an EMBL/GenBank/DDBJ whole genome shotgun (WGS) entry which is preliminary data.</text>
</comment>
<evidence type="ECO:0008006" key="4">
    <source>
        <dbReference type="Google" id="ProtNLM"/>
    </source>
</evidence>
<feature type="transmembrane region" description="Helical" evidence="1">
    <location>
        <begin position="180"/>
        <end position="198"/>
    </location>
</feature>
<feature type="transmembrane region" description="Helical" evidence="1">
    <location>
        <begin position="203"/>
        <end position="218"/>
    </location>
</feature>
<evidence type="ECO:0000313" key="2">
    <source>
        <dbReference type="EMBL" id="KWX77780.1"/>
    </source>
</evidence>
<proteinExistence type="predicted"/>
<organism evidence="2 3">
    <name type="scientific">Paenibacillus jilunlii</name>
    <dbReference type="NCBI Taxonomy" id="682956"/>
    <lineage>
        <taxon>Bacteria</taxon>
        <taxon>Bacillati</taxon>
        <taxon>Bacillota</taxon>
        <taxon>Bacilli</taxon>
        <taxon>Bacillales</taxon>
        <taxon>Paenibacillaceae</taxon>
        <taxon>Paenibacillus</taxon>
    </lineage>
</organism>
<dbReference type="EMBL" id="LIPY01000099">
    <property type="protein sequence ID" value="KWX77780.1"/>
    <property type="molecule type" value="Genomic_DNA"/>
</dbReference>
<feature type="transmembrane region" description="Helical" evidence="1">
    <location>
        <begin position="247"/>
        <end position="263"/>
    </location>
</feature>
<feature type="transmembrane region" description="Helical" evidence="1">
    <location>
        <begin position="129"/>
        <end position="148"/>
    </location>
</feature>